<proteinExistence type="predicted"/>
<reference evidence="1 2" key="1">
    <citation type="submission" date="2020-04" db="EMBL/GenBank/DDBJ databases">
        <title>Perkinsus chesapeaki whole genome sequence.</title>
        <authorList>
            <person name="Bogema D.R."/>
        </authorList>
    </citation>
    <scope>NUCLEOTIDE SEQUENCE [LARGE SCALE GENOMIC DNA]</scope>
    <source>
        <strain evidence="1">ATCC PRA-425</strain>
    </source>
</reference>
<evidence type="ECO:0000313" key="2">
    <source>
        <dbReference type="Proteomes" id="UP000591131"/>
    </source>
</evidence>
<sequence length="129" mass="14569">MVLLSILWSATCETRTYMGYTDKKQQCSQISSDASAKLSTKVELVVHCRGRQVGSPGLTYSRKYVEQPFVIKSSSKNDLAGYIANVYDQCGLRPARSKEDFSILFTVDNYKTMRVDFQDKMVDLVEGKC</sequence>
<name>A0A7J6M981_PERCH</name>
<dbReference type="EMBL" id="JAAPAO010000207">
    <property type="protein sequence ID" value="KAF4667611.1"/>
    <property type="molecule type" value="Genomic_DNA"/>
</dbReference>
<accession>A0A7J6M981</accession>
<evidence type="ECO:0000313" key="1">
    <source>
        <dbReference type="EMBL" id="KAF4667611.1"/>
    </source>
</evidence>
<gene>
    <name evidence="1" type="ORF">FOL47_003450</name>
</gene>
<protein>
    <submittedName>
        <fullName evidence="1">Uncharacterized protein</fullName>
    </submittedName>
</protein>
<comment type="caution">
    <text evidence="1">The sequence shown here is derived from an EMBL/GenBank/DDBJ whole genome shotgun (WGS) entry which is preliminary data.</text>
</comment>
<dbReference type="Proteomes" id="UP000591131">
    <property type="component" value="Unassembled WGS sequence"/>
</dbReference>
<keyword evidence="2" id="KW-1185">Reference proteome</keyword>
<organism evidence="1 2">
    <name type="scientific">Perkinsus chesapeaki</name>
    <name type="common">Clam parasite</name>
    <name type="synonym">Perkinsus andrewsi</name>
    <dbReference type="NCBI Taxonomy" id="330153"/>
    <lineage>
        <taxon>Eukaryota</taxon>
        <taxon>Sar</taxon>
        <taxon>Alveolata</taxon>
        <taxon>Perkinsozoa</taxon>
        <taxon>Perkinsea</taxon>
        <taxon>Perkinsida</taxon>
        <taxon>Perkinsidae</taxon>
        <taxon>Perkinsus</taxon>
    </lineage>
</organism>
<dbReference type="AlphaFoldDB" id="A0A7J6M981"/>